<dbReference type="AlphaFoldDB" id="A0A919BSZ4"/>
<dbReference type="Proteomes" id="UP000632849">
    <property type="component" value="Unassembled WGS sequence"/>
</dbReference>
<reference evidence="1" key="2">
    <citation type="submission" date="2020-09" db="EMBL/GenBank/DDBJ databases">
        <authorList>
            <person name="Sun Q."/>
            <person name="Ohkuma M."/>
        </authorList>
    </citation>
    <scope>NUCLEOTIDE SEQUENCE</scope>
    <source>
        <strain evidence="1">JCM 4122</strain>
    </source>
</reference>
<keyword evidence="2" id="KW-1185">Reference proteome</keyword>
<dbReference type="EMBL" id="BNBE01000003">
    <property type="protein sequence ID" value="GHG15355.1"/>
    <property type="molecule type" value="Genomic_DNA"/>
</dbReference>
<reference evidence="1" key="1">
    <citation type="journal article" date="2014" name="Int. J. Syst. Evol. Microbiol.">
        <title>Complete genome sequence of Corynebacterium casei LMG S-19264T (=DSM 44701T), isolated from a smear-ripened cheese.</title>
        <authorList>
            <consortium name="US DOE Joint Genome Institute (JGI-PGF)"/>
            <person name="Walter F."/>
            <person name="Albersmeier A."/>
            <person name="Kalinowski J."/>
            <person name="Ruckert C."/>
        </authorList>
    </citation>
    <scope>NUCLEOTIDE SEQUENCE</scope>
    <source>
        <strain evidence="1">JCM 4122</strain>
    </source>
</reference>
<proteinExistence type="predicted"/>
<organism evidence="1 2">
    <name type="scientific">Streptomyces filamentosus</name>
    <name type="common">Streptomyces roseosporus</name>
    <dbReference type="NCBI Taxonomy" id="67294"/>
    <lineage>
        <taxon>Bacteria</taxon>
        <taxon>Bacillati</taxon>
        <taxon>Actinomycetota</taxon>
        <taxon>Actinomycetes</taxon>
        <taxon>Kitasatosporales</taxon>
        <taxon>Streptomycetaceae</taxon>
        <taxon>Streptomyces</taxon>
    </lineage>
</organism>
<evidence type="ECO:0000313" key="2">
    <source>
        <dbReference type="Proteomes" id="UP000632849"/>
    </source>
</evidence>
<sequence length="101" mass="11182">MTDLPEVIVTATRYTVSLLPADDINHRAYALNVVLRQDGWGITDGAAWIVSVDGYWSLDYDAAITRPHLDDALALARRLAPGYRVNGRTAVEAYRITHPTT</sequence>
<comment type="caution">
    <text evidence="1">The sequence shown here is derived from an EMBL/GenBank/DDBJ whole genome shotgun (WGS) entry which is preliminary data.</text>
</comment>
<gene>
    <name evidence="1" type="ORF">GCM10017667_56130</name>
</gene>
<name>A0A919BSZ4_STRFL</name>
<protein>
    <submittedName>
        <fullName evidence="1">Uncharacterized protein</fullName>
    </submittedName>
</protein>
<accession>A0A919BSZ4</accession>
<dbReference type="RefSeq" id="WP_190043599.1">
    <property type="nucleotide sequence ID" value="NZ_BNBE01000003.1"/>
</dbReference>
<evidence type="ECO:0000313" key="1">
    <source>
        <dbReference type="EMBL" id="GHG15355.1"/>
    </source>
</evidence>